<accession>A0AAI9X2L7</accession>
<sequence length="175" mass="19734">MSSASTLNSTQVAIDSCFLYSSGRNFYFSKAPAVIAENLLNLRSRLINAFCLHSSLGSYEIVSGETDQKLKTERKYYQSTFSDRSDPTTPHKMEPTNSETHTHKSPSDKADFDIEEQPKHVQKRILKTNRSYRDEWRYGSKARVVKYYAVHVCIGIVVGGIVGVIVGLCLRYVGK</sequence>
<keyword evidence="2" id="KW-1133">Transmembrane helix</keyword>
<evidence type="ECO:0000256" key="2">
    <source>
        <dbReference type="SAM" id="Phobius"/>
    </source>
</evidence>
<dbReference type="AlphaFoldDB" id="A0AAI9X2L7"/>
<reference evidence="3" key="2">
    <citation type="journal article" date="2016" name="Fungal Biol.">
        <title>Ochratoxin A production by Penicillium thymicola.</title>
        <authorList>
            <person name="Nguyen H.D.T."/>
            <person name="McMullin D.R."/>
            <person name="Ponomareva E."/>
            <person name="Riley R."/>
            <person name="Pomraning K.R."/>
            <person name="Baker S.E."/>
            <person name="Seifert K.A."/>
        </authorList>
    </citation>
    <scope>NUCLEOTIDE SEQUENCE</scope>
    <source>
        <strain evidence="3">DAOM 180753</strain>
    </source>
</reference>
<keyword evidence="2" id="KW-0472">Membrane</keyword>
<dbReference type="EMBL" id="LACB01000740">
    <property type="protein sequence ID" value="KAJ9481575.1"/>
    <property type="molecule type" value="Genomic_DNA"/>
</dbReference>
<gene>
    <name evidence="3" type="ORF">VN97_g11892</name>
</gene>
<organism evidence="3 4">
    <name type="scientific">Penicillium thymicola</name>
    <dbReference type="NCBI Taxonomy" id="293382"/>
    <lineage>
        <taxon>Eukaryota</taxon>
        <taxon>Fungi</taxon>
        <taxon>Dikarya</taxon>
        <taxon>Ascomycota</taxon>
        <taxon>Pezizomycotina</taxon>
        <taxon>Eurotiomycetes</taxon>
        <taxon>Eurotiomycetidae</taxon>
        <taxon>Eurotiales</taxon>
        <taxon>Aspergillaceae</taxon>
        <taxon>Penicillium</taxon>
    </lineage>
</organism>
<protein>
    <submittedName>
        <fullName evidence="3">Uncharacterized protein</fullName>
    </submittedName>
</protein>
<comment type="caution">
    <text evidence="3">The sequence shown here is derived from an EMBL/GenBank/DDBJ whole genome shotgun (WGS) entry which is preliminary data.</text>
</comment>
<feature type="transmembrane region" description="Helical" evidence="2">
    <location>
        <begin position="147"/>
        <end position="173"/>
    </location>
</feature>
<proteinExistence type="predicted"/>
<keyword evidence="4" id="KW-1185">Reference proteome</keyword>
<name>A0AAI9X2L7_PENTH</name>
<evidence type="ECO:0000256" key="1">
    <source>
        <dbReference type="SAM" id="MobiDB-lite"/>
    </source>
</evidence>
<keyword evidence="2" id="KW-0812">Transmembrane</keyword>
<evidence type="ECO:0000313" key="3">
    <source>
        <dbReference type="EMBL" id="KAJ9481575.1"/>
    </source>
</evidence>
<reference evidence="3" key="1">
    <citation type="submission" date="2015-06" db="EMBL/GenBank/DDBJ databases">
        <authorList>
            <person name="Nguyen H."/>
        </authorList>
    </citation>
    <scope>NUCLEOTIDE SEQUENCE</scope>
    <source>
        <strain evidence="3">DAOM 180753</strain>
    </source>
</reference>
<feature type="region of interest" description="Disordered" evidence="1">
    <location>
        <begin position="79"/>
        <end position="110"/>
    </location>
</feature>
<evidence type="ECO:0000313" key="4">
    <source>
        <dbReference type="Proteomes" id="UP001227192"/>
    </source>
</evidence>
<dbReference type="Proteomes" id="UP001227192">
    <property type="component" value="Unassembled WGS sequence"/>
</dbReference>
<feature type="compositionally biased region" description="Basic and acidic residues" evidence="1">
    <location>
        <begin position="83"/>
        <end position="110"/>
    </location>
</feature>